<dbReference type="InterPro" id="IPR003594">
    <property type="entry name" value="HATPase_dom"/>
</dbReference>
<dbReference type="SUPFAM" id="SSF55781">
    <property type="entry name" value="GAF domain-like"/>
    <property type="match status" value="1"/>
</dbReference>
<proteinExistence type="predicted"/>
<evidence type="ECO:0000256" key="2">
    <source>
        <dbReference type="ARBA" id="ARBA00012438"/>
    </source>
</evidence>
<evidence type="ECO:0000259" key="8">
    <source>
        <dbReference type="PROSITE" id="PS50109"/>
    </source>
</evidence>
<dbReference type="SMART" id="SM00065">
    <property type="entry name" value="GAF"/>
    <property type="match status" value="1"/>
</dbReference>
<dbReference type="EMBL" id="CP032152">
    <property type="protein sequence ID" value="QLL29450.1"/>
    <property type="molecule type" value="Genomic_DNA"/>
</dbReference>
<dbReference type="InterPro" id="IPR000253">
    <property type="entry name" value="FHA_dom"/>
</dbReference>
<dbReference type="Gene3D" id="3.30.565.10">
    <property type="entry name" value="Histidine kinase-like ATPase, C-terminal domain"/>
    <property type="match status" value="1"/>
</dbReference>
<dbReference type="InterPro" id="IPR036097">
    <property type="entry name" value="HisK_dim/P_sf"/>
</dbReference>
<dbReference type="Pfam" id="PF00498">
    <property type="entry name" value="FHA"/>
    <property type="match status" value="1"/>
</dbReference>
<dbReference type="Gene3D" id="3.30.450.40">
    <property type="match status" value="2"/>
</dbReference>
<gene>
    <name evidence="9" type="ORF">D3A95_10910</name>
</gene>
<dbReference type="InterPro" id="IPR035965">
    <property type="entry name" value="PAS-like_dom_sf"/>
</dbReference>
<dbReference type="KEGG" id="tsq:D3A95_10910"/>
<feature type="domain" description="FHA" evidence="7">
    <location>
        <begin position="30"/>
        <end position="90"/>
    </location>
</feature>
<evidence type="ECO:0000256" key="1">
    <source>
        <dbReference type="ARBA" id="ARBA00000085"/>
    </source>
</evidence>
<dbReference type="SMART" id="SM00387">
    <property type="entry name" value="HATPase_c"/>
    <property type="match status" value="1"/>
</dbReference>
<dbReference type="PROSITE" id="PS50006">
    <property type="entry name" value="FHA_DOMAIN"/>
    <property type="match status" value="1"/>
</dbReference>
<keyword evidence="5" id="KW-0902">Two-component regulatory system</keyword>
<keyword evidence="6" id="KW-0175">Coiled coil</keyword>
<dbReference type="PRINTS" id="PR00344">
    <property type="entry name" value="BCTRLSENSOR"/>
</dbReference>
<accession>A0A7D6IQA7</accession>
<dbReference type="PANTHER" id="PTHR43547:SF2">
    <property type="entry name" value="HYBRID SIGNAL TRANSDUCTION HISTIDINE KINASE C"/>
    <property type="match status" value="1"/>
</dbReference>
<evidence type="ECO:0000256" key="3">
    <source>
        <dbReference type="ARBA" id="ARBA00022553"/>
    </source>
</evidence>
<keyword evidence="3" id="KW-0597">Phosphoprotein</keyword>
<sequence length="714" mass="80569">MNHEREAVRHLLVLEDSEGRRPILLEAATYSIGRDSTNSIVLHSKMVSRQHAILLRVTSPATNSYLFRLIDGDLQGKRSTNGTLVNGQRIVAHDLRTGDMIVFGGDVRARYLTLTNMTDSEFEDFCRSTDVLGFLSKSTNPFATLVPLSEGNIENFSEAALVRLASYPELTPNPILEVDLEGRVTYLNPAAVMQFRDLQQQKLTHPLLLGLPELARYMKQTQEKVHVREVEYQGRIYEQSIHYIYESELIRSYVMDVTDRKRAEEQLRNQARREAIINRIIQAMRTTMVAAEVLQITADLLLEALGSTLCLITQTHAPNTPTYASRPQLVSLPNHLIALNQRAIALFEPALRNGEQVVLAASCTDLPQPLQTDLRTFNVNAVVITPLVYLGQLLGQITLLDCEWEPSEATSVLASDRPLWQQTLPKSWTPEDLSLVKTIADQCALAIHQAQLYQQVQELNADLERQVRARTAELEQKMQELERLNAIKDDFLSTVSHELRTPMANMKMAIYMLKQFATDDRQKRYLDILTNECNRETELINDLLDLQRLEAGRSQIQQEVIDLDSWLPSVLEPFRNRMQQRQQSLEIVRPPTLPPLLSNRHALARILAELLNNACKYSPAGAQIVVRFDPIGGDRLQIQVSNPSEIPSEELPRIFEKFYRIPNADPWQQGGTGLGLALTQKLVEQLQGEINVHSEGGITTFTLSLPTASGDPTA</sequence>
<dbReference type="RefSeq" id="WP_181495009.1">
    <property type="nucleotide sequence ID" value="NZ_CP032152.1"/>
</dbReference>
<feature type="domain" description="Histidine kinase" evidence="8">
    <location>
        <begin position="494"/>
        <end position="709"/>
    </location>
</feature>
<dbReference type="Pfam" id="PF00512">
    <property type="entry name" value="HisKA"/>
    <property type="match status" value="1"/>
</dbReference>
<evidence type="ECO:0000256" key="5">
    <source>
        <dbReference type="ARBA" id="ARBA00023012"/>
    </source>
</evidence>
<dbReference type="Gene3D" id="3.30.450.20">
    <property type="entry name" value="PAS domain"/>
    <property type="match status" value="1"/>
</dbReference>
<dbReference type="SUPFAM" id="SSF47384">
    <property type="entry name" value="Homodimeric domain of signal transducing histidine kinase"/>
    <property type="match status" value="1"/>
</dbReference>
<keyword evidence="10" id="KW-1185">Reference proteome</keyword>
<name>A0A7D6IQA7_9CYAN</name>
<dbReference type="CDD" id="cd00082">
    <property type="entry name" value="HisKA"/>
    <property type="match status" value="1"/>
</dbReference>
<dbReference type="SMART" id="SM00388">
    <property type="entry name" value="HisKA"/>
    <property type="match status" value="1"/>
</dbReference>
<dbReference type="Pfam" id="PF02518">
    <property type="entry name" value="HATPase_c"/>
    <property type="match status" value="1"/>
</dbReference>
<keyword evidence="4" id="KW-0418">Kinase</keyword>
<dbReference type="GO" id="GO:0000155">
    <property type="term" value="F:phosphorelay sensor kinase activity"/>
    <property type="evidence" value="ECO:0007669"/>
    <property type="project" value="InterPro"/>
</dbReference>
<dbReference type="InterPro" id="IPR004358">
    <property type="entry name" value="Sig_transdc_His_kin-like_C"/>
</dbReference>
<dbReference type="EC" id="2.7.13.3" evidence="2"/>
<evidence type="ECO:0000259" key="7">
    <source>
        <dbReference type="PROSITE" id="PS50006"/>
    </source>
</evidence>
<organism evidence="9 10">
    <name type="scientific">Thermosynechococcus sichuanensis E542</name>
    <dbReference type="NCBI Taxonomy" id="2016101"/>
    <lineage>
        <taxon>Bacteria</taxon>
        <taxon>Bacillati</taxon>
        <taxon>Cyanobacteriota</taxon>
        <taxon>Cyanophyceae</taxon>
        <taxon>Acaryochloridales</taxon>
        <taxon>Thermosynechococcaceae</taxon>
        <taxon>Thermosynechococcus</taxon>
        <taxon>Thermosynechococcus sichuanensis</taxon>
    </lineage>
</organism>
<feature type="coiled-coil region" evidence="6">
    <location>
        <begin position="449"/>
        <end position="487"/>
    </location>
</feature>
<dbReference type="PANTHER" id="PTHR43547">
    <property type="entry name" value="TWO-COMPONENT HISTIDINE KINASE"/>
    <property type="match status" value="1"/>
</dbReference>
<dbReference type="InterPro" id="IPR005467">
    <property type="entry name" value="His_kinase_dom"/>
</dbReference>
<dbReference type="InterPro" id="IPR000014">
    <property type="entry name" value="PAS"/>
</dbReference>
<dbReference type="Pfam" id="PF01590">
    <property type="entry name" value="GAF"/>
    <property type="match status" value="1"/>
</dbReference>
<evidence type="ECO:0000313" key="9">
    <source>
        <dbReference type="EMBL" id="QLL29450.1"/>
    </source>
</evidence>
<evidence type="ECO:0000256" key="4">
    <source>
        <dbReference type="ARBA" id="ARBA00022777"/>
    </source>
</evidence>
<dbReference type="SUPFAM" id="SSF49879">
    <property type="entry name" value="SMAD/FHA domain"/>
    <property type="match status" value="1"/>
</dbReference>
<dbReference type="PROSITE" id="PS50109">
    <property type="entry name" value="HIS_KIN"/>
    <property type="match status" value="1"/>
</dbReference>
<dbReference type="Gene3D" id="1.10.287.130">
    <property type="match status" value="1"/>
</dbReference>
<dbReference type="InterPro" id="IPR029016">
    <property type="entry name" value="GAF-like_dom_sf"/>
</dbReference>
<dbReference type="CDD" id="cd00130">
    <property type="entry name" value="PAS"/>
    <property type="match status" value="1"/>
</dbReference>
<evidence type="ECO:0000313" key="10">
    <source>
        <dbReference type="Proteomes" id="UP000261812"/>
    </source>
</evidence>
<dbReference type="SUPFAM" id="SSF55785">
    <property type="entry name" value="PYP-like sensor domain (PAS domain)"/>
    <property type="match status" value="1"/>
</dbReference>
<dbReference type="Gene3D" id="2.60.200.20">
    <property type="match status" value="1"/>
</dbReference>
<dbReference type="SMART" id="SM00240">
    <property type="entry name" value="FHA"/>
    <property type="match status" value="1"/>
</dbReference>
<evidence type="ECO:0000256" key="6">
    <source>
        <dbReference type="SAM" id="Coils"/>
    </source>
</evidence>
<protein>
    <recommendedName>
        <fullName evidence="2">histidine kinase</fullName>
        <ecNumber evidence="2">2.7.13.3</ecNumber>
    </recommendedName>
</protein>
<dbReference type="InterPro" id="IPR008984">
    <property type="entry name" value="SMAD_FHA_dom_sf"/>
</dbReference>
<comment type="catalytic activity">
    <reaction evidence="1">
        <text>ATP + protein L-histidine = ADP + protein N-phospho-L-histidine.</text>
        <dbReference type="EC" id="2.7.13.3"/>
    </reaction>
</comment>
<keyword evidence="4" id="KW-0808">Transferase</keyword>
<dbReference type="InterPro" id="IPR003018">
    <property type="entry name" value="GAF"/>
</dbReference>
<dbReference type="InterPro" id="IPR036890">
    <property type="entry name" value="HATPase_C_sf"/>
</dbReference>
<dbReference type="AlphaFoldDB" id="A0A7D6IQA7"/>
<dbReference type="CDD" id="cd00075">
    <property type="entry name" value="HATPase"/>
    <property type="match status" value="1"/>
</dbReference>
<dbReference type="SUPFAM" id="SSF55874">
    <property type="entry name" value="ATPase domain of HSP90 chaperone/DNA topoisomerase II/histidine kinase"/>
    <property type="match status" value="1"/>
</dbReference>
<dbReference type="Proteomes" id="UP000261812">
    <property type="component" value="Chromosome"/>
</dbReference>
<reference evidence="10" key="1">
    <citation type="submission" date="2018-09" db="EMBL/GenBank/DDBJ databases">
        <title>Complete genome sequence of thermophilic cyanobacteria strain Thermosynechococcus elongatus PKUAC-SCTE542.</title>
        <authorList>
            <person name="Liang Y."/>
            <person name="Tang J."/>
            <person name="Daroch M."/>
        </authorList>
    </citation>
    <scope>NUCLEOTIDE SEQUENCE [LARGE SCALE GENOMIC DNA]</scope>
    <source>
        <strain evidence="10">E542</strain>
    </source>
</reference>
<dbReference type="InterPro" id="IPR003661">
    <property type="entry name" value="HisK_dim/P_dom"/>
</dbReference>